<dbReference type="PANTHER" id="PTHR43157:SF31">
    <property type="entry name" value="PHOSPHATIDYLINOSITOL-GLYCAN BIOSYNTHESIS CLASS F PROTEIN"/>
    <property type="match status" value="1"/>
</dbReference>
<evidence type="ECO:0000313" key="4">
    <source>
        <dbReference type="Proteomes" id="UP000657574"/>
    </source>
</evidence>
<dbReference type="Pfam" id="PF00106">
    <property type="entry name" value="adh_short"/>
    <property type="match status" value="1"/>
</dbReference>
<dbReference type="SUPFAM" id="SSF51735">
    <property type="entry name" value="NAD(P)-binding Rossmann-fold domains"/>
    <property type="match status" value="1"/>
</dbReference>
<dbReference type="Gene3D" id="3.40.50.720">
    <property type="entry name" value="NAD(P)-binding Rossmann-like Domain"/>
    <property type="match status" value="1"/>
</dbReference>
<dbReference type="InterPro" id="IPR036291">
    <property type="entry name" value="NAD(P)-bd_dom_sf"/>
</dbReference>
<accession>A0A917P0Z0</accession>
<comment type="caution">
    <text evidence="3">The sequence shown here is derived from an EMBL/GenBank/DDBJ whole genome shotgun (WGS) entry which is preliminary data.</text>
</comment>
<reference evidence="3" key="1">
    <citation type="journal article" date="2014" name="Int. J. Syst. Evol. Microbiol.">
        <title>Complete genome sequence of Corynebacterium casei LMG S-19264T (=DSM 44701T), isolated from a smear-ripened cheese.</title>
        <authorList>
            <consortium name="US DOE Joint Genome Institute (JGI-PGF)"/>
            <person name="Walter F."/>
            <person name="Albersmeier A."/>
            <person name="Kalinowski J."/>
            <person name="Ruckert C."/>
        </authorList>
    </citation>
    <scope>NUCLEOTIDE SEQUENCE</scope>
    <source>
        <strain evidence="3">JCM 3086</strain>
    </source>
</reference>
<evidence type="ECO:0000313" key="3">
    <source>
        <dbReference type="EMBL" id="GGJ50356.1"/>
    </source>
</evidence>
<dbReference type="InterPro" id="IPR002347">
    <property type="entry name" value="SDR_fam"/>
</dbReference>
<keyword evidence="4" id="KW-1185">Reference proteome</keyword>
<organism evidence="3 4">
    <name type="scientific">Streptomyces brasiliensis</name>
    <dbReference type="NCBI Taxonomy" id="1954"/>
    <lineage>
        <taxon>Bacteria</taxon>
        <taxon>Bacillati</taxon>
        <taxon>Actinomycetota</taxon>
        <taxon>Actinomycetes</taxon>
        <taxon>Kitasatosporales</taxon>
        <taxon>Streptomycetaceae</taxon>
        <taxon>Streptomyces</taxon>
    </lineage>
</organism>
<dbReference type="PRINTS" id="PR00081">
    <property type="entry name" value="GDHRDH"/>
</dbReference>
<dbReference type="EMBL" id="BMQA01000038">
    <property type="protein sequence ID" value="GGJ50356.1"/>
    <property type="molecule type" value="Genomic_DNA"/>
</dbReference>
<proteinExistence type="inferred from homology"/>
<keyword evidence="1" id="KW-0560">Oxidoreductase</keyword>
<evidence type="ECO:0000256" key="1">
    <source>
        <dbReference type="ARBA" id="ARBA00023002"/>
    </source>
</evidence>
<comment type="similarity">
    <text evidence="2">Belongs to the short-chain dehydrogenases/reductases (SDR) family.</text>
</comment>
<name>A0A917P0Z0_9ACTN</name>
<sequence length="246" mass="26595">MRHVDKGRAVAAELPGRTEVRALDLADLASVRHFAEDWQGEISLLVNNAATIYPPELTRTKDGFEAQFGVNHLGHFALTQLLREHLTGRVVSISSASQAARLDLDDPNWERRRYNASRAYNESKLAVLLFTFELQRRLTAVGSAVLATAAHPGWAATGALSDARGFVHSLMRLSTPLVASSAAAGARPTLYAATGDIPGGTYVGPGILQMYGAPKPVQASKAARDPELARRLWEVSEQLTEESVRG</sequence>
<dbReference type="AlphaFoldDB" id="A0A917P0Z0"/>
<gene>
    <name evidence="3" type="ORF">GCM10010121_071790</name>
</gene>
<reference evidence="3" key="2">
    <citation type="submission" date="2020-09" db="EMBL/GenBank/DDBJ databases">
        <authorList>
            <person name="Sun Q."/>
            <person name="Ohkuma M."/>
        </authorList>
    </citation>
    <scope>NUCLEOTIDE SEQUENCE</scope>
    <source>
        <strain evidence="3">JCM 3086</strain>
    </source>
</reference>
<protein>
    <submittedName>
        <fullName evidence="3">Short-chain dehydrogenase/reductase</fullName>
    </submittedName>
</protein>
<dbReference type="PANTHER" id="PTHR43157">
    <property type="entry name" value="PHOSPHATIDYLINOSITOL-GLYCAN BIOSYNTHESIS CLASS F PROTEIN-RELATED"/>
    <property type="match status" value="1"/>
</dbReference>
<evidence type="ECO:0000256" key="2">
    <source>
        <dbReference type="RuleBase" id="RU000363"/>
    </source>
</evidence>
<dbReference type="Proteomes" id="UP000657574">
    <property type="component" value="Unassembled WGS sequence"/>
</dbReference>
<dbReference type="GO" id="GO:0016491">
    <property type="term" value="F:oxidoreductase activity"/>
    <property type="evidence" value="ECO:0007669"/>
    <property type="project" value="UniProtKB-KW"/>
</dbReference>
<dbReference type="PRINTS" id="PR00080">
    <property type="entry name" value="SDRFAMILY"/>
</dbReference>